<dbReference type="Pfam" id="PF13906">
    <property type="entry name" value="AA_permease_C"/>
    <property type="match status" value="1"/>
</dbReference>
<feature type="domain" description="Cationic amino acid transporter C-terminal" evidence="9">
    <location>
        <begin position="519"/>
        <end position="568"/>
    </location>
</feature>
<evidence type="ECO:0000313" key="11">
    <source>
        <dbReference type="Proteomes" id="UP001153076"/>
    </source>
</evidence>
<keyword evidence="3" id="KW-0813">Transport</keyword>
<evidence type="ECO:0000256" key="2">
    <source>
        <dbReference type="ARBA" id="ARBA00008572"/>
    </source>
</evidence>
<reference evidence="10" key="1">
    <citation type="submission" date="2022-04" db="EMBL/GenBank/DDBJ databases">
        <title>Carnegiea gigantea Genome sequencing and assembly v2.</title>
        <authorList>
            <person name="Copetti D."/>
            <person name="Sanderson M.J."/>
            <person name="Burquez A."/>
            <person name="Wojciechowski M.F."/>
        </authorList>
    </citation>
    <scope>NUCLEOTIDE SEQUENCE</scope>
    <source>
        <strain evidence="10">SGP5-SGP5p</strain>
        <tissue evidence="10">Aerial part</tissue>
    </source>
</reference>
<comment type="similarity">
    <text evidence="2">Belongs to the amino acid-polyamine-organocation (APC) superfamily. Cationic amino acid transporter (CAT) (TC 2.A.3.3) family.</text>
</comment>
<feature type="transmembrane region" description="Helical" evidence="8">
    <location>
        <begin position="464"/>
        <end position="485"/>
    </location>
</feature>
<dbReference type="InterPro" id="IPR002293">
    <property type="entry name" value="AA/rel_permease1"/>
</dbReference>
<evidence type="ECO:0000259" key="9">
    <source>
        <dbReference type="Pfam" id="PF13906"/>
    </source>
</evidence>
<dbReference type="GO" id="GO:0015189">
    <property type="term" value="F:L-lysine transmembrane transporter activity"/>
    <property type="evidence" value="ECO:0007669"/>
    <property type="project" value="TreeGrafter"/>
</dbReference>
<dbReference type="FunFam" id="1.20.1740.10:FF:000035">
    <property type="entry name" value="Cationic amino acid transporter 5"/>
    <property type="match status" value="1"/>
</dbReference>
<dbReference type="Proteomes" id="UP001153076">
    <property type="component" value="Unassembled WGS sequence"/>
</dbReference>
<evidence type="ECO:0000256" key="4">
    <source>
        <dbReference type="ARBA" id="ARBA00022692"/>
    </source>
</evidence>
<protein>
    <recommendedName>
        <fullName evidence="9">Cationic amino acid transporter C-terminal domain-containing protein</fullName>
    </recommendedName>
</protein>
<feature type="transmembrane region" description="Helical" evidence="8">
    <location>
        <begin position="546"/>
        <end position="568"/>
    </location>
</feature>
<sequence>MVFCCQESNLDVATLVNKRSYWKVSKGDFFPGESFKNWSAYKSALSQTCFRFKDRLISRSDDANELGDVRQQSKSDMKRCLSWWDLTWFGFGAVIGAGIFVLTGQEAHNHAGPGIVLSYVLSGLSAMLSVFCYTEFAVEIPVAGGSFAYLRVELGDFVAFIAAGNILLEGIVGSAAVARGWTSYFTTLLNRQPNSLRIHTKLKEGFNLLDPIAVAVLVIASALAMVSTKMTSIFNWVGSVVNSAVILFVITAGFSHGKTSNLSPFLAYGARGIFQAAAIVYFSYGGFDTVATMAEETRNPARDIPIGLLGSMSCIIVVYCLMALSLSMIQPYTEIDPNAAYSLAFQSVGMKWAKSLVALGALKGMTTVLLVGALGQARYTTHIARAHMIPPWFAHVHPKTSTPINATLLNTILSICIAFFSSLDMLSSLLSISTLFIFMMMAVALIVRRYYVRGVTPRRNLLKLTILLLIIIAASMGTAACWSLNLHSWLGYVVTIPSWFFSTMGIWILLPQQNSPKFWGVPCVPWLPSLSIATNVFLMGSLKAEAFLRFGLCTIVMLIYYLTFGLHATYDMAHQQKPELSKTPEGMGRSVQEEF</sequence>
<comment type="subcellular location">
    <subcellularLocation>
        <location evidence="1">Membrane</location>
        <topology evidence="1">Multi-pass membrane protein</topology>
    </subcellularLocation>
</comment>
<evidence type="ECO:0000256" key="1">
    <source>
        <dbReference type="ARBA" id="ARBA00004141"/>
    </source>
</evidence>
<feature type="transmembrane region" description="Helical" evidence="8">
    <location>
        <begin position="404"/>
        <end position="423"/>
    </location>
</feature>
<dbReference type="Gene3D" id="1.20.1740.10">
    <property type="entry name" value="Amino acid/polyamine transporter I"/>
    <property type="match status" value="1"/>
</dbReference>
<keyword evidence="6 8" id="KW-1133">Transmembrane helix</keyword>
<feature type="transmembrane region" description="Helical" evidence="8">
    <location>
        <begin position="116"/>
        <end position="137"/>
    </location>
</feature>
<keyword evidence="5" id="KW-0029">Amino-acid transport</keyword>
<organism evidence="10 11">
    <name type="scientific">Carnegiea gigantea</name>
    <dbReference type="NCBI Taxonomy" id="171969"/>
    <lineage>
        <taxon>Eukaryota</taxon>
        <taxon>Viridiplantae</taxon>
        <taxon>Streptophyta</taxon>
        <taxon>Embryophyta</taxon>
        <taxon>Tracheophyta</taxon>
        <taxon>Spermatophyta</taxon>
        <taxon>Magnoliopsida</taxon>
        <taxon>eudicotyledons</taxon>
        <taxon>Gunneridae</taxon>
        <taxon>Pentapetalae</taxon>
        <taxon>Caryophyllales</taxon>
        <taxon>Cactineae</taxon>
        <taxon>Cactaceae</taxon>
        <taxon>Cactoideae</taxon>
        <taxon>Echinocereeae</taxon>
        <taxon>Carnegiea</taxon>
    </lineage>
</organism>
<feature type="transmembrane region" description="Helical" evidence="8">
    <location>
        <begin position="86"/>
        <end position="104"/>
    </location>
</feature>
<keyword evidence="7 8" id="KW-0472">Membrane</keyword>
<dbReference type="GO" id="GO:0005313">
    <property type="term" value="F:L-glutamate transmembrane transporter activity"/>
    <property type="evidence" value="ECO:0007669"/>
    <property type="project" value="TreeGrafter"/>
</dbReference>
<feature type="transmembrane region" description="Helical" evidence="8">
    <location>
        <begin position="233"/>
        <end position="253"/>
    </location>
</feature>
<feature type="transmembrane region" description="Helical" evidence="8">
    <location>
        <begin position="157"/>
        <end position="185"/>
    </location>
</feature>
<feature type="transmembrane region" description="Helical" evidence="8">
    <location>
        <begin position="518"/>
        <end position="540"/>
    </location>
</feature>
<name>A0A9Q1Q9G3_9CARY</name>
<dbReference type="PANTHER" id="PTHR43243">
    <property type="entry name" value="INNER MEMBRANE TRANSPORTER YGJI-RELATED"/>
    <property type="match status" value="1"/>
</dbReference>
<feature type="transmembrane region" description="Helical" evidence="8">
    <location>
        <begin position="491"/>
        <end position="511"/>
    </location>
</feature>
<gene>
    <name evidence="10" type="ORF">Cgig2_004625</name>
</gene>
<dbReference type="OrthoDB" id="3900342at2759"/>
<feature type="transmembrane region" description="Helical" evidence="8">
    <location>
        <begin position="429"/>
        <end position="452"/>
    </location>
</feature>
<feature type="transmembrane region" description="Helical" evidence="8">
    <location>
        <begin position="265"/>
        <end position="284"/>
    </location>
</feature>
<dbReference type="Pfam" id="PF13520">
    <property type="entry name" value="AA_permease_2"/>
    <property type="match status" value="1"/>
</dbReference>
<evidence type="ECO:0000256" key="6">
    <source>
        <dbReference type="ARBA" id="ARBA00022989"/>
    </source>
</evidence>
<keyword evidence="4 8" id="KW-0812">Transmembrane</keyword>
<comment type="caution">
    <text evidence="10">The sequence shown here is derived from an EMBL/GenBank/DDBJ whole genome shotgun (WGS) entry which is preliminary data.</text>
</comment>
<dbReference type="EMBL" id="JAKOGI010000512">
    <property type="protein sequence ID" value="KAJ8433903.1"/>
    <property type="molecule type" value="Genomic_DNA"/>
</dbReference>
<dbReference type="PANTHER" id="PTHR43243:SF22">
    <property type="entry name" value="CATIONIC AMINO ACID TRANSPORTER 5"/>
    <property type="match status" value="1"/>
</dbReference>
<feature type="transmembrane region" description="Helical" evidence="8">
    <location>
        <begin position="206"/>
        <end position="227"/>
    </location>
</feature>
<evidence type="ECO:0000256" key="5">
    <source>
        <dbReference type="ARBA" id="ARBA00022970"/>
    </source>
</evidence>
<evidence type="ECO:0000256" key="8">
    <source>
        <dbReference type="SAM" id="Phobius"/>
    </source>
</evidence>
<keyword evidence="11" id="KW-1185">Reference proteome</keyword>
<dbReference type="GO" id="GO:0005886">
    <property type="term" value="C:plasma membrane"/>
    <property type="evidence" value="ECO:0007669"/>
    <property type="project" value="TreeGrafter"/>
</dbReference>
<dbReference type="AlphaFoldDB" id="A0A9Q1Q9G3"/>
<accession>A0A9Q1Q9G3</accession>
<feature type="transmembrane region" description="Helical" evidence="8">
    <location>
        <begin position="304"/>
        <end position="324"/>
    </location>
</feature>
<dbReference type="InterPro" id="IPR029485">
    <property type="entry name" value="CAT_C"/>
</dbReference>
<evidence type="ECO:0000256" key="7">
    <source>
        <dbReference type="ARBA" id="ARBA00023136"/>
    </source>
</evidence>
<evidence type="ECO:0000313" key="10">
    <source>
        <dbReference type="EMBL" id="KAJ8433903.1"/>
    </source>
</evidence>
<evidence type="ECO:0000256" key="3">
    <source>
        <dbReference type="ARBA" id="ARBA00022448"/>
    </source>
</evidence>
<proteinExistence type="inferred from homology"/>